<evidence type="ECO:0000313" key="3">
    <source>
        <dbReference type="EMBL" id="RCS72554.1"/>
    </source>
</evidence>
<dbReference type="InterPro" id="IPR050902">
    <property type="entry name" value="ABC_Transporter_SBP"/>
</dbReference>
<feature type="domain" description="Fe/B12 periplasmic-binding" evidence="2">
    <location>
        <begin position="24"/>
        <end position="270"/>
    </location>
</feature>
<accession>A0A368LKY1</accession>
<dbReference type="PANTHER" id="PTHR30535">
    <property type="entry name" value="VITAMIN B12-BINDING PROTEIN"/>
    <property type="match status" value="1"/>
</dbReference>
<dbReference type="PANTHER" id="PTHR30535:SF34">
    <property type="entry name" value="MOLYBDATE-BINDING PROTEIN MOLA"/>
    <property type="match status" value="1"/>
</dbReference>
<protein>
    <submittedName>
        <fullName evidence="3">Vitamin B12 ABC transporter substrate-binding protein BtuF</fullName>
    </submittedName>
</protein>
<name>A0A368LKY1_9VIBR</name>
<dbReference type="GO" id="GO:0071281">
    <property type="term" value="P:cellular response to iron ion"/>
    <property type="evidence" value="ECO:0007669"/>
    <property type="project" value="TreeGrafter"/>
</dbReference>
<dbReference type="Pfam" id="PF01497">
    <property type="entry name" value="Peripla_BP_2"/>
    <property type="match status" value="1"/>
</dbReference>
<dbReference type="GeneID" id="303187746"/>
<dbReference type="RefSeq" id="WP_086961834.1">
    <property type="nucleotide sequence ID" value="NZ_AP018680.1"/>
</dbReference>
<dbReference type="SUPFAM" id="SSF53807">
    <property type="entry name" value="Helical backbone' metal receptor"/>
    <property type="match status" value="1"/>
</dbReference>
<dbReference type="NCBIfam" id="NF038402">
    <property type="entry name" value="TroA_like"/>
    <property type="match status" value="1"/>
</dbReference>
<dbReference type="Proteomes" id="UP000252479">
    <property type="component" value="Unassembled WGS sequence"/>
</dbReference>
<dbReference type="InterPro" id="IPR054828">
    <property type="entry name" value="Vit_B12_bind_prot"/>
</dbReference>
<gene>
    <name evidence="3" type="ORF">CIK83_02395</name>
</gene>
<dbReference type="NCBIfam" id="NF002894">
    <property type="entry name" value="PRK03379.1"/>
    <property type="match status" value="1"/>
</dbReference>
<dbReference type="OrthoDB" id="6495095at2"/>
<evidence type="ECO:0000313" key="4">
    <source>
        <dbReference type="Proteomes" id="UP000252479"/>
    </source>
</evidence>
<dbReference type="Gene3D" id="3.40.50.1980">
    <property type="entry name" value="Nitrogenase molybdenum iron protein domain"/>
    <property type="match status" value="2"/>
</dbReference>
<reference evidence="3 4" key="1">
    <citation type="journal article" date="2017" name="Elife">
        <title>Extensive horizontal gene transfer in cheese-associated bacteria.</title>
        <authorList>
            <person name="Bonham K.S."/>
            <person name="Wolfe B.E."/>
            <person name="Dutton R.J."/>
        </authorList>
    </citation>
    <scope>NUCLEOTIDE SEQUENCE [LARGE SCALE GENOMIC DNA]</scope>
    <source>
        <strain evidence="3 4">JB196</strain>
    </source>
</reference>
<organism evidence="3 4">
    <name type="scientific">Vibrio casei</name>
    <dbReference type="NCBI Taxonomy" id="673372"/>
    <lineage>
        <taxon>Bacteria</taxon>
        <taxon>Pseudomonadati</taxon>
        <taxon>Pseudomonadota</taxon>
        <taxon>Gammaproteobacteria</taxon>
        <taxon>Vibrionales</taxon>
        <taxon>Vibrionaceae</taxon>
        <taxon>Vibrio</taxon>
    </lineage>
</organism>
<sequence length="274" mass="31611">MHFFRLLLLYLVPFYVSAHPLAQRVITLSPHATELAYSSGLGSKLIAVSEASDYPEEAQKIETVANYQGIKLERILALKPDLVIAWSPNFYPREMRQLKQFGIPIVYTSIQKLDDIPSTILQLSQWSDNPSIGQKNAVLFTKTLSQLREKYQHLQPIRYFFQLSQKPVISVSEFNWPSDIFNICGGKNILSNTSIPYPQVSLEQIITANPQVIFTTNDEKEINAQWKNWPQMPAVKHQFIWSLNSNWINRPTMRSLKAIKQVCQHLNIVRERMP</sequence>
<dbReference type="InterPro" id="IPR002491">
    <property type="entry name" value="ABC_transptr_periplasmic_BD"/>
</dbReference>
<keyword evidence="1" id="KW-0732">Signal</keyword>
<dbReference type="CDD" id="cd01144">
    <property type="entry name" value="BtuF"/>
    <property type="match status" value="1"/>
</dbReference>
<evidence type="ECO:0000259" key="2">
    <source>
        <dbReference type="PROSITE" id="PS50983"/>
    </source>
</evidence>
<dbReference type="EMBL" id="QPGL01000001">
    <property type="protein sequence ID" value="RCS72554.1"/>
    <property type="molecule type" value="Genomic_DNA"/>
</dbReference>
<dbReference type="AlphaFoldDB" id="A0A368LKY1"/>
<proteinExistence type="predicted"/>
<evidence type="ECO:0000256" key="1">
    <source>
        <dbReference type="ARBA" id="ARBA00022729"/>
    </source>
</evidence>
<dbReference type="PROSITE" id="PS50983">
    <property type="entry name" value="FE_B12_PBP"/>
    <property type="match status" value="1"/>
</dbReference>
<comment type="caution">
    <text evidence="3">The sequence shown here is derived from an EMBL/GenBank/DDBJ whole genome shotgun (WGS) entry which is preliminary data.</text>
</comment>
<keyword evidence="4" id="KW-1185">Reference proteome</keyword>